<keyword evidence="2" id="KW-0812">Transmembrane</keyword>
<protein>
    <recommendedName>
        <fullName evidence="4">Myosin-binding domain-containing protein</fullName>
    </recommendedName>
</protein>
<dbReference type="EMBL" id="KI913119">
    <property type="protein sequence ID" value="ETV84487.1"/>
    <property type="molecule type" value="Genomic_DNA"/>
</dbReference>
<accession>W4GXT4</accession>
<evidence type="ECO:0000256" key="2">
    <source>
        <dbReference type="SAM" id="Phobius"/>
    </source>
</evidence>
<feature type="compositionally biased region" description="Acidic residues" evidence="1">
    <location>
        <begin position="448"/>
        <end position="458"/>
    </location>
</feature>
<sequence>MYETHHHRRSALDEYLSSVDHAPHEEAEAQHFHAPSITSDLRTKVLQTVLPIVVAAIRQIAPSHTKAEMLKDLAFAHVVQKSKRVATRIPTPSPRSFGEVPLQQHRLTSSFRSIVRDRTSHLVCSASLFAAITTTFITTSAPSSWLGWQQSVGFIGAGLTLLHVLFPLFDLAVMLFYFVTCRRQCRFLASQIALVHQRKHDLQHQCNQVLRQIKAAAAAQRGYLLDDEWMPPIGRLEANENAPHLSCVFLRQTLHAIYMSIAHSNSSGHLPPLPLAHHEPQASRHPSLLLMALSHQHNATMQFLDQALAALSFDDDQSLAHVLREIALWVDRLQQATAVLDDATKQVDLTVDPPEVDQASRTSATTTIPSSSSCHHLQQQKMLGNTLKTAVAVLFAADSRVDDPETTRQCVARVGELLAAATATWTKWQAGVVTQDGRHPQTPTDNPGPDDSDQVDDANQERPSMALDDTTEAFTQVFTALSTGQLGREAERHDEAMDTGMRMMQTFDHVVNELQDVLVRRPLPEERVQGHDHAPVGLPTTTKTSNEVDAAFALPKKVSSELHAALFKLQQMPVAEEEFQSFDDDESDDESF</sequence>
<dbReference type="RefSeq" id="XP_009826179.1">
    <property type="nucleotide sequence ID" value="XM_009827877.1"/>
</dbReference>
<evidence type="ECO:0008006" key="4">
    <source>
        <dbReference type="Google" id="ProtNLM"/>
    </source>
</evidence>
<reference evidence="3" key="1">
    <citation type="submission" date="2013-12" db="EMBL/GenBank/DDBJ databases">
        <title>The Genome Sequence of Aphanomyces astaci APO3.</title>
        <authorList>
            <consortium name="The Broad Institute Genomics Platform"/>
            <person name="Russ C."/>
            <person name="Tyler B."/>
            <person name="van West P."/>
            <person name="Dieguez-Uribeondo J."/>
            <person name="Young S.K."/>
            <person name="Zeng Q."/>
            <person name="Gargeya S."/>
            <person name="Fitzgerald M."/>
            <person name="Abouelleil A."/>
            <person name="Alvarado L."/>
            <person name="Chapman S.B."/>
            <person name="Gainer-Dewar J."/>
            <person name="Goldberg J."/>
            <person name="Griggs A."/>
            <person name="Gujja S."/>
            <person name="Hansen M."/>
            <person name="Howarth C."/>
            <person name="Imamovic A."/>
            <person name="Ireland A."/>
            <person name="Larimer J."/>
            <person name="McCowan C."/>
            <person name="Murphy C."/>
            <person name="Pearson M."/>
            <person name="Poon T.W."/>
            <person name="Priest M."/>
            <person name="Roberts A."/>
            <person name="Saif S."/>
            <person name="Shea T."/>
            <person name="Sykes S."/>
            <person name="Wortman J."/>
            <person name="Nusbaum C."/>
            <person name="Birren B."/>
        </authorList>
    </citation>
    <scope>NUCLEOTIDE SEQUENCE [LARGE SCALE GENOMIC DNA]</scope>
    <source>
        <strain evidence="3">APO3</strain>
    </source>
</reference>
<feature type="region of interest" description="Disordered" evidence="1">
    <location>
        <begin position="432"/>
        <end position="459"/>
    </location>
</feature>
<gene>
    <name evidence="3" type="ORF">H257_03682</name>
</gene>
<feature type="transmembrane region" description="Helical" evidence="2">
    <location>
        <begin position="122"/>
        <end position="141"/>
    </location>
</feature>
<evidence type="ECO:0000313" key="3">
    <source>
        <dbReference type="EMBL" id="ETV84487.1"/>
    </source>
</evidence>
<keyword evidence="2" id="KW-1133">Transmembrane helix</keyword>
<organism evidence="3">
    <name type="scientific">Aphanomyces astaci</name>
    <name type="common">Crayfish plague agent</name>
    <dbReference type="NCBI Taxonomy" id="112090"/>
    <lineage>
        <taxon>Eukaryota</taxon>
        <taxon>Sar</taxon>
        <taxon>Stramenopiles</taxon>
        <taxon>Oomycota</taxon>
        <taxon>Saprolegniomycetes</taxon>
        <taxon>Saprolegniales</taxon>
        <taxon>Verrucalvaceae</taxon>
        <taxon>Aphanomyces</taxon>
    </lineage>
</organism>
<keyword evidence="2" id="KW-0472">Membrane</keyword>
<dbReference type="AlphaFoldDB" id="W4GXT4"/>
<dbReference type="OrthoDB" id="79703at2759"/>
<dbReference type="VEuPathDB" id="FungiDB:H257_03682"/>
<feature type="transmembrane region" description="Helical" evidence="2">
    <location>
        <begin position="153"/>
        <end position="179"/>
    </location>
</feature>
<proteinExistence type="predicted"/>
<dbReference type="GeneID" id="20805678"/>
<evidence type="ECO:0000256" key="1">
    <source>
        <dbReference type="SAM" id="MobiDB-lite"/>
    </source>
</evidence>
<name>W4GXT4_APHAT</name>